<dbReference type="EMBL" id="HG994364">
    <property type="protein sequence ID" value="CAF2327944.1"/>
    <property type="molecule type" value="Genomic_DNA"/>
</dbReference>
<name>A0A817BBI2_BRANA</name>
<dbReference type="AlphaFoldDB" id="A0A817BBI2"/>
<sequence length="34" mass="3743">MDENNTRTIVAALVIVFVALVLMEEPISIPLCNI</sequence>
<proteinExistence type="predicted"/>
<reference evidence="1" key="1">
    <citation type="submission" date="2021-01" db="EMBL/GenBank/DDBJ databases">
        <authorList>
            <consortium name="Genoscope - CEA"/>
            <person name="William W."/>
        </authorList>
    </citation>
    <scope>NUCLEOTIDE SEQUENCE</scope>
</reference>
<organism evidence="1">
    <name type="scientific">Brassica napus</name>
    <name type="common">Rape</name>
    <dbReference type="NCBI Taxonomy" id="3708"/>
    <lineage>
        <taxon>Eukaryota</taxon>
        <taxon>Viridiplantae</taxon>
        <taxon>Streptophyta</taxon>
        <taxon>Embryophyta</taxon>
        <taxon>Tracheophyta</taxon>
        <taxon>Spermatophyta</taxon>
        <taxon>Magnoliopsida</taxon>
        <taxon>eudicotyledons</taxon>
        <taxon>Gunneridae</taxon>
        <taxon>Pentapetalae</taxon>
        <taxon>rosids</taxon>
        <taxon>malvids</taxon>
        <taxon>Brassicales</taxon>
        <taxon>Brassicaceae</taxon>
        <taxon>Brassiceae</taxon>
        <taxon>Brassica</taxon>
    </lineage>
</organism>
<dbReference type="Proteomes" id="UP001295469">
    <property type="component" value="Chromosome A10"/>
</dbReference>
<protein>
    <submittedName>
        <fullName evidence="1">(rape) hypothetical protein</fullName>
    </submittedName>
</protein>
<gene>
    <name evidence="1" type="ORF">DARMORV10_A10P12650.1</name>
</gene>
<evidence type="ECO:0000313" key="1">
    <source>
        <dbReference type="EMBL" id="CAF2327944.1"/>
    </source>
</evidence>
<accession>A0A817BBI2</accession>